<gene>
    <name evidence="5" type="ORF">H9Y05_00235</name>
</gene>
<dbReference type="PANTHER" id="PTHR43280">
    <property type="entry name" value="ARAC-FAMILY TRANSCRIPTIONAL REGULATOR"/>
    <property type="match status" value="1"/>
</dbReference>
<accession>A0A8J6P6V3</accession>
<protein>
    <submittedName>
        <fullName evidence="5">Helix-turn-helix domain-containing protein</fullName>
    </submittedName>
</protein>
<reference evidence="5" key="1">
    <citation type="submission" date="2020-09" db="EMBL/GenBank/DDBJ databases">
        <title>Taishania pollutisoli gen. nov., sp. nov., Isolated from Tetrabromobisphenol A-Contaminated Soil.</title>
        <authorList>
            <person name="Chen Q."/>
        </authorList>
    </citation>
    <scope>NUCLEOTIDE SEQUENCE</scope>
    <source>
        <strain evidence="5">CZZ-1</strain>
    </source>
</reference>
<dbReference type="RefSeq" id="WP_163492571.1">
    <property type="nucleotide sequence ID" value="NZ_JACVEL010000001.1"/>
</dbReference>
<evidence type="ECO:0000313" key="6">
    <source>
        <dbReference type="Proteomes" id="UP000652681"/>
    </source>
</evidence>
<dbReference type="InterPro" id="IPR009057">
    <property type="entry name" value="Homeodomain-like_sf"/>
</dbReference>
<evidence type="ECO:0000259" key="4">
    <source>
        <dbReference type="PROSITE" id="PS01124"/>
    </source>
</evidence>
<dbReference type="EMBL" id="JACVEL010000001">
    <property type="protein sequence ID" value="MBC9810891.1"/>
    <property type="molecule type" value="Genomic_DNA"/>
</dbReference>
<keyword evidence="6" id="KW-1185">Reference proteome</keyword>
<dbReference type="PANTHER" id="PTHR43280:SF28">
    <property type="entry name" value="HTH-TYPE TRANSCRIPTIONAL ACTIVATOR RHAS"/>
    <property type="match status" value="1"/>
</dbReference>
<sequence length="269" mass="32227">MKMVFYKTRNELLQKYIEGYYFIFEDTDPTVIRYKTFPNNYCILSVSQNADVLYEEGHITVFPSPAKKISTNLVIRYSYPIEVVYQKVVNEITFYFKPLGLNHFIPESDFFLQHEQLMDYTVSSEFNERMDEILNMGDREQQLEAIEQYWLSKLQTRDFSLIEKLLSDLETTDLKIDEIAKKHQFSRQYINKLFLKNIGKTPTEYRKIHRFRNSLKKSGDIKNLTELSHKNLFYDQSHFNKAFKEYTDSSPSSFFKNVDTEKETIWLFI</sequence>
<evidence type="ECO:0000313" key="5">
    <source>
        <dbReference type="EMBL" id="MBC9810891.1"/>
    </source>
</evidence>
<keyword evidence="3" id="KW-0804">Transcription</keyword>
<evidence type="ECO:0000256" key="1">
    <source>
        <dbReference type="ARBA" id="ARBA00023015"/>
    </source>
</evidence>
<evidence type="ECO:0000256" key="3">
    <source>
        <dbReference type="ARBA" id="ARBA00023163"/>
    </source>
</evidence>
<proteinExistence type="predicted"/>
<dbReference type="SMART" id="SM00342">
    <property type="entry name" value="HTH_ARAC"/>
    <property type="match status" value="1"/>
</dbReference>
<dbReference type="GO" id="GO:0003700">
    <property type="term" value="F:DNA-binding transcription factor activity"/>
    <property type="evidence" value="ECO:0007669"/>
    <property type="project" value="InterPro"/>
</dbReference>
<name>A0A8J6P6V3_9FLAO</name>
<feature type="domain" description="HTH araC/xylS-type" evidence="4">
    <location>
        <begin position="159"/>
        <end position="257"/>
    </location>
</feature>
<dbReference type="PROSITE" id="PS01124">
    <property type="entry name" value="HTH_ARAC_FAMILY_2"/>
    <property type="match status" value="1"/>
</dbReference>
<dbReference type="Gene3D" id="1.10.10.60">
    <property type="entry name" value="Homeodomain-like"/>
    <property type="match status" value="2"/>
</dbReference>
<dbReference type="AlphaFoldDB" id="A0A8J6P6V3"/>
<organism evidence="5 6">
    <name type="scientific">Taishania pollutisoli</name>
    <dbReference type="NCBI Taxonomy" id="2766479"/>
    <lineage>
        <taxon>Bacteria</taxon>
        <taxon>Pseudomonadati</taxon>
        <taxon>Bacteroidota</taxon>
        <taxon>Flavobacteriia</taxon>
        <taxon>Flavobacteriales</taxon>
        <taxon>Crocinitomicaceae</taxon>
        <taxon>Taishania</taxon>
    </lineage>
</organism>
<dbReference type="InterPro" id="IPR018060">
    <property type="entry name" value="HTH_AraC"/>
</dbReference>
<dbReference type="GO" id="GO:0043565">
    <property type="term" value="F:sequence-specific DNA binding"/>
    <property type="evidence" value="ECO:0007669"/>
    <property type="project" value="InterPro"/>
</dbReference>
<dbReference type="SUPFAM" id="SSF46689">
    <property type="entry name" value="Homeodomain-like"/>
    <property type="match status" value="1"/>
</dbReference>
<dbReference type="Proteomes" id="UP000652681">
    <property type="component" value="Unassembled WGS sequence"/>
</dbReference>
<comment type="caution">
    <text evidence="5">The sequence shown here is derived from an EMBL/GenBank/DDBJ whole genome shotgun (WGS) entry which is preliminary data.</text>
</comment>
<evidence type="ECO:0000256" key="2">
    <source>
        <dbReference type="ARBA" id="ARBA00023125"/>
    </source>
</evidence>
<keyword evidence="2" id="KW-0238">DNA-binding</keyword>
<keyword evidence="1" id="KW-0805">Transcription regulation</keyword>
<dbReference type="Pfam" id="PF12833">
    <property type="entry name" value="HTH_18"/>
    <property type="match status" value="1"/>
</dbReference>